<proteinExistence type="predicted"/>
<evidence type="ECO:0000313" key="2">
    <source>
        <dbReference type="Proteomes" id="UP001333110"/>
    </source>
</evidence>
<organism evidence="1 2">
    <name type="scientific">Mycteria americana</name>
    <name type="common">Wood stork</name>
    <dbReference type="NCBI Taxonomy" id="33587"/>
    <lineage>
        <taxon>Eukaryota</taxon>
        <taxon>Metazoa</taxon>
        <taxon>Chordata</taxon>
        <taxon>Craniata</taxon>
        <taxon>Vertebrata</taxon>
        <taxon>Euteleostomi</taxon>
        <taxon>Archelosauria</taxon>
        <taxon>Archosauria</taxon>
        <taxon>Dinosauria</taxon>
        <taxon>Saurischia</taxon>
        <taxon>Theropoda</taxon>
        <taxon>Coelurosauria</taxon>
        <taxon>Aves</taxon>
        <taxon>Neognathae</taxon>
        <taxon>Neoaves</taxon>
        <taxon>Aequornithes</taxon>
        <taxon>Ciconiiformes</taxon>
        <taxon>Ciconiidae</taxon>
        <taxon>Mycteria</taxon>
    </lineage>
</organism>
<keyword evidence="2" id="KW-1185">Reference proteome</keyword>
<accession>A0AAN7S4Y8</accession>
<protein>
    <submittedName>
        <fullName evidence="1">Uncharacterized protein</fullName>
    </submittedName>
</protein>
<dbReference type="AlphaFoldDB" id="A0AAN7S4Y8"/>
<gene>
    <name evidence="1" type="ORF">QYF61_011366</name>
</gene>
<evidence type="ECO:0000313" key="1">
    <source>
        <dbReference type="EMBL" id="KAK4819766.1"/>
    </source>
</evidence>
<dbReference type="Proteomes" id="UP001333110">
    <property type="component" value="Unassembled WGS sequence"/>
</dbReference>
<dbReference type="EMBL" id="JAUNZN010000006">
    <property type="protein sequence ID" value="KAK4819766.1"/>
    <property type="molecule type" value="Genomic_DNA"/>
</dbReference>
<reference evidence="1 2" key="1">
    <citation type="journal article" date="2023" name="J. Hered.">
        <title>Chromosome-level genome of the wood stork (Mycteria americana) provides insight into avian chromosome evolution.</title>
        <authorList>
            <person name="Flamio R. Jr."/>
            <person name="Ramstad K.M."/>
        </authorList>
    </citation>
    <scope>NUCLEOTIDE SEQUENCE [LARGE SCALE GENOMIC DNA]</scope>
    <source>
        <strain evidence="1">JAX WOST 10</strain>
    </source>
</reference>
<feature type="non-terminal residue" evidence="1">
    <location>
        <position position="271"/>
    </location>
</feature>
<sequence length="271" mass="29978">MDNIVMTVCNRPPDQEDVGLEEACYSEMTCLVDEGRTGGAAYLNFSKALGTVSHNTLIGKLMKYRLNDGKVHSKFTDGTKLEQMADIPDGCAAILRDHIRQEKWASTRHQYRLEVDQLEVSLAEKDLGVFIDIKLAVEGGDPSSLLSTGEITSGIVSRSGLPSLGEAWTYCRESSKASVIQGEAEKVGTVQPGEENAQGDLIYVYKYLMGGVRTKGNLHKLKHRKFHLNIRKRFGLGWVFQTVRVFEHGNGLSREVVESLFGGRVGLDDIQ</sequence>
<comment type="caution">
    <text evidence="1">The sequence shown here is derived from an EMBL/GenBank/DDBJ whole genome shotgun (WGS) entry which is preliminary data.</text>
</comment>
<name>A0AAN7S4Y8_MYCAM</name>